<keyword evidence="7" id="KW-0689">Ribosomal protein</keyword>
<keyword evidence="3 6" id="KW-0489">Methyltransferase</keyword>
<dbReference type="GO" id="GO:0032259">
    <property type="term" value="P:methylation"/>
    <property type="evidence" value="ECO:0007669"/>
    <property type="project" value="UniProtKB-KW"/>
</dbReference>
<evidence type="ECO:0000256" key="5">
    <source>
        <dbReference type="ARBA" id="ARBA00022691"/>
    </source>
</evidence>
<evidence type="ECO:0000256" key="2">
    <source>
        <dbReference type="ARBA" id="ARBA00022490"/>
    </source>
</evidence>
<evidence type="ECO:0000256" key="4">
    <source>
        <dbReference type="ARBA" id="ARBA00022679"/>
    </source>
</evidence>
<dbReference type="CDD" id="cd02440">
    <property type="entry name" value="AdoMet_MTases"/>
    <property type="match status" value="1"/>
</dbReference>
<dbReference type="InterPro" id="IPR004498">
    <property type="entry name" value="Ribosomal_PrmA_MeTrfase"/>
</dbReference>
<dbReference type="Gene3D" id="3.40.50.150">
    <property type="entry name" value="Vaccinia Virus protein VP39"/>
    <property type="match status" value="1"/>
</dbReference>
<evidence type="ECO:0000256" key="6">
    <source>
        <dbReference type="HAMAP-Rule" id="MF_00735"/>
    </source>
</evidence>
<reference evidence="8" key="1">
    <citation type="submission" date="2019-09" db="EMBL/GenBank/DDBJ databases">
        <title>Draft genome sequence assemblies of isolates from the urinary tract.</title>
        <authorList>
            <person name="Mores C.R."/>
            <person name="Putonti C."/>
            <person name="Wolfe A.J."/>
        </authorList>
    </citation>
    <scope>NUCLEOTIDE SEQUENCE [LARGE SCALE GENOMIC DNA]</scope>
    <source>
        <strain evidence="8">UMB8614</strain>
    </source>
</reference>
<dbReference type="GO" id="GO:0008276">
    <property type="term" value="F:protein methyltransferase activity"/>
    <property type="evidence" value="ECO:0007669"/>
    <property type="project" value="UniProtKB-UniRule"/>
</dbReference>
<dbReference type="GO" id="GO:0005737">
    <property type="term" value="C:cytoplasm"/>
    <property type="evidence" value="ECO:0007669"/>
    <property type="project" value="UniProtKB-SubCell"/>
</dbReference>
<dbReference type="PIRSF" id="PIRSF000401">
    <property type="entry name" value="RPL11_MTase"/>
    <property type="match status" value="1"/>
</dbReference>
<evidence type="ECO:0000256" key="3">
    <source>
        <dbReference type="ARBA" id="ARBA00022603"/>
    </source>
</evidence>
<keyword evidence="5 6" id="KW-0949">S-adenosyl-L-methionine</keyword>
<organism evidence="7 8">
    <name type="scientific">Aerococcus tenax</name>
    <dbReference type="NCBI Taxonomy" id="3078812"/>
    <lineage>
        <taxon>Bacteria</taxon>
        <taxon>Bacillati</taxon>
        <taxon>Bacillota</taxon>
        <taxon>Bacilli</taxon>
        <taxon>Lactobacillales</taxon>
        <taxon>Aerococcaceae</taxon>
        <taxon>Aerococcus</taxon>
    </lineage>
</organism>
<protein>
    <recommendedName>
        <fullName evidence="6">Ribosomal protein L11 methyltransferase</fullName>
        <shortName evidence="6">L11 Mtase</shortName>
        <ecNumber evidence="6">2.1.1.-</ecNumber>
    </recommendedName>
</protein>
<dbReference type="PANTHER" id="PTHR43648">
    <property type="entry name" value="ELECTRON TRANSFER FLAVOPROTEIN BETA SUBUNIT LYSINE METHYLTRANSFERASE"/>
    <property type="match status" value="1"/>
</dbReference>
<dbReference type="InterPro" id="IPR050078">
    <property type="entry name" value="Ribosomal_L11_MeTrfase_PrmA"/>
</dbReference>
<comment type="function">
    <text evidence="6">Methylates ribosomal protein L11.</text>
</comment>
<keyword evidence="7" id="KW-0687">Ribonucleoprotein</keyword>
<dbReference type="InterPro" id="IPR029063">
    <property type="entry name" value="SAM-dependent_MTases_sf"/>
</dbReference>
<evidence type="ECO:0000313" key="7">
    <source>
        <dbReference type="EMBL" id="KAA9240696.1"/>
    </source>
</evidence>
<feature type="binding site" evidence="6">
    <location>
        <position position="214"/>
    </location>
    <ligand>
        <name>S-adenosyl-L-methionine</name>
        <dbReference type="ChEBI" id="CHEBI:59789"/>
    </ligand>
</feature>
<dbReference type="SUPFAM" id="SSF53335">
    <property type="entry name" value="S-adenosyl-L-methionine-dependent methyltransferases"/>
    <property type="match status" value="1"/>
</dbReference>
<dbReference type="GO" id="GO:0005840">
    <property type="term" value="C:ribosome"/>
    <property type="evidence" value="ECO:0007669"/>
    <property type="project" value="UniProtKB-KW"/>
</dbReference>
<dbReference type="HAMAP" id="MF_00735">
    <property type="entry name" value="Methyltr_PrmA"/>
    <property type="match status" value="1"/>
</dbReference>
<feature type="binding site" evidence="6">
    <location>
        <position position="257"/>
    </location>
    <ligand>
        <name>S-adenosyl-L-methionine</name>
        <dbReference type="ChEBI" id="CHEBI:59789"/>
    </ligand>
</feature>
<name>A0A329PDK4_9LACT</name>
<evidence type="ECO:0000313" key="8">
    <source>
        <dbReference type="Proteomes" id="UP000326476"/>
    </source>
</evidence>
<comment type="catalytic activity">
    <reaction evidence="6">
        <text>L-lysyl-[protein] + 3 S-adenosyl-L-methionine = N(6),N(6),N(6)-trimethyl-L-lysyl-[protein] + 3 S-adenosyl-L-homocysteine + 3 H(+)</text>
        <dbReference type="Rhea" id="RHEA:54192"/>
        <dbReference type="Rhea" id="RHEA-COMP:9752"/>
        <dbReference type="Rhea" id="RHEA-COMP:13826"/>
        <dbReference type="ChEBI" id="CHEBI:15378"/>
        <dbReference type="ChEBI" id="CHEBI:29969"/>
        <dbReference type="ChEBI" id="CHEBI:57856"/>
        <dbReference type="ChEBI" id="CHEBI:59789"/>
        <dbReference type="ChEBI" id="CHEBI:61961"/>
    </reaction>
</comment>
<comment type="subcellular location">
    <subcellularLocation>
        <location evidence="6">Cytoplasm</location>
    </subcellularLocation>
</comment>
<feature type="binding site" evidence="6">
    <location>
        <position position="192"/>
    </location>
    <ligand>
        <name>S-adenosyl-L-methionine</name>
        <dbReference type="ChEBI" id="CHEBI:59789"/>
    </ligand>
</feature>
<accession>A0A329PDK4</accession>
<dbReference type="Proteomes" id="UP000326476">
    <property type="component" value="Unassembled WGS sequence"/>
</dbReference>
<dbReference type="EC" id="2.1.1.-" evidence="6"/>
<dbReference type="AlphaFoldDB" id="A0A329PDK4"/>
<keyword evidence="8" id="KW-1185">Reference proteome</keyword>
<gene>
    <name evidence="6" type="primary">prmA</name>
    <name evidence="7" type="ORF">F6I34_04100</name>
</gene>
<proteinExistence type="inferred from homology"/>
<comment type="similarity">
    <text evidence="1 6">Belongs to the methyltransferase superfamily. PrmA family.</text>
</comment>
<keyword evidence="4 6" id="KW-0808">Transferase</keyword>
<dbReference type="NCBIfam" id="TIGR00406">
    <property type="entry name" value="prmA"/>
    <property type="match status" value="1"/>
</dbReference>
<dbReference type="EMBL" id="VYVN01000007">
    <property type="protein sequence ID" value="KAA9240696.1"/>
    <property type="molecule type" value="Genomic_DNA"/>
</dbReference>
<dbReference type="PANTHER" id="PTHR43648:SF1">
    <property type="entry name" value="ELECTRON TRANSFER FLAVOPROTEIN BETA SUBUNIT LYSINE METHYLTRANSFERASE"/>
    <property type="match status" value="1"/>
</dbReference>
<evidence type="ECO:0000256" key="1">
    <source>
        <dbReference type="ARBA" id="ARBA00009741"/>
    </source>
</evidence>
<sequence>MMLPYSVSRGRNEIMDWLEIIIYCQNIPSDLVSDCLMALGSNGVAIQDIEDYLKLPSAFGVFKSDDVLEKYGDSPIVKGYFSAETDQSALKEAIAEKLQALDPAWSSQGLSINRLEDQSWVSNWQDYYQPIQVNHWLSIIPVWEKDSQQADSNAIYLDPGMAFGTGDHPTTQLAIHLMGLVLQKGDRVIDVGTGSGILAITAKRLGAQSVAAYDYDESIIETAKANINLNAGMDQVTVQSNDKLNGIHDQVDVITANILADILLPLVPQAYDNLKDNGSFILSGIYYTEVDKLKDALIANDFYLPWIMRAGDWFGILAKKGREHRDKNSL</sequence>
<keyword evidence="2 6" id="KW-0963">Cytoplasm</keyword>
<dbReference type="Pfam" id="PF06325">
    <property type="entry name" value="PrmA"/>
    <property type="match status" value="1"/>
</dbReference>
<comment type="caution">
    <text evidence="7">The sequence shown here is derived from an EMBL/GenBank/DDBJ whole genome shotgun (WGS) entry which is preliminary data.</text>
</comment>
<feature type="binding site" evidence="6">
    <location>
        <position position="171"/>
    </location>
    <ligand>
        <name>S-adenosyl-L-methionine</name>
        <dbReference type="ChEBI" id="CHEBI:59789"/>
    </ligand>
</feature>